<accession>A0ABW1CAC7</accession>
<feature type="compositionally biased region" description="Pro residues" evidence="1">
    <location>
        <begin position="55"/>
        <end position="66"/>
    </location>
</feature>
<feature type="compositionally biased region" description="Basic and acidic residues" evidence="1">
    <location>
        <begin position="1"/>
        <end position="11"/>
    </location>
</feature>
<evidence type="ECO:0000313" key="3">
    <source>
        <dbReference type="Proteomes" id="UP001596058"/>
    </source>
</evidence>
<dbReference type="EMBL" id="JBHSPA010000004">
    <property type="protein sequence ID" value="MFC5822586.1"/>
    <property type="molecule type" value="Genomic_DNA"/>
</dbReference>
<reference evidence="3" key="1">
    <citation type="journal article" date="2019" name="Int. J. Syst. Evol. Microbiol.">
        <title>The Global Catalogue of Microorganisms (GCM) 10K type strain sequencing project: providing services to taxonomists for standard genome sequencing and annotation.</title>
        <authorList>
            <consortium name="The Broad Institute Genomics Platform"/>
            <consortium name="The Broad Institute Genome Sequencing Center for Infectious Disease"/>
            <person name="Wu L."/>
            <person name="Ma J."/>
        </authorList>
    </citation>
    <scope>NUCLEOTIDE SEQUENCE [LARGE SCALE GENOMIC DNA]</scope>
    <source>
        <strain evidence="3">CCUG 53903</strain>
    </source>
</reference>
<dbReference type="Proteomes" id="UP001596058">
    <property type="component" value="Unassembled WGS sequence"/>
</dbReference>
<keyword evidence="3" id="KW-1185">Reference proteome</keyword>
<comment type="caution">
    <text evidence="2">The sequence shown here is derived from an EMBL/GenBank/DDBJ whole genome shotgun (WGS) entry which is preliminary data.</text>
</comment>
<organism evidence="2 3">
    <name type="scientific">Nonomuraea insulae</name>
    <dbReference type="NCBI Taxonomy" id="1616787"/>
    <lineage>
        <taxon>Bacteria</taxon>
        <taxon>Bacillati</taxon>
        <taxon>Actinomycetota</taxon>
        <taxon>Actinomycetes</taxon>
        <taxon>Streptosporangiales</taxon>
        <taxon>Streptosporangiaceae</taxon>
        <taxon>Nonomuraea</taxon>
    </lineage>
</organism>
<protein>
    <submittedName>
        <fullName evidence="2">Uncharacterized protein</fullName>
    </submittedName>
</protein>
<evidence type="ECO:0000256" key="1">
    <source>
        <dbReference type="SAM" id="MobiDB-lite"/>
    </source>
</evidence>
<name>A0ABW1CAC7_9ACTN</name>
<sequence>MTTQHDERLDETADLPPPSPESTPRRDNAGKRRLPPPSDKLVFGPVVQLDATPALPEPLPDNDPAD</sequence>
<dbReference type="RefSeq" id="WP_379512136.1">
    <property type="nucleotide sequence ID" value="NZ_JBHSPA010000004.1"/>
</dbReference>
<feature type="region of interest" description="Disordered" evidence="1">
    <location>
        <begin position="1"/>
        <end position="66"/>
    </location>
</feature>
<proteinExistence type="predicted"/>
<evidence type="ECO:0000313" key="2">
    <source>
        <dbReference type="EMBL" id="MFC5822586.1"/>
    </source>
</evidence>
<gene>
    <name evidence="2" type="ORF">ACFPZ3_01845</name>
</gene>